<keyword evidence="1" id="KW-0378">Hydrolase</keyword>
<protein>
    <submittedName>
        <fullName evidence="1">P-loop containing nucleoside triphosphate hydrolase protein</fullName>
    </submittedName>
</protein>
<reference evidence="1" key="1">
    <citation type="submission" date="2021-03" db="EMBL/GenBank/DDBJ databases">
        <title>Evolutionary priming and transition to the ectomycorrhizal habit in an iconic lineage of mushroom-forming fungi: is preadaptation a requirement?</title>
        <authorList>
            <consortium name="DOE Joint Genome Institute"/>
            <person name="Looney B.P."/>
            <person name="Miyauchi S."/>
            <person name="Morin E."/>
            <person name="Drula E."/>
            <person name="Courty P.E."/>
            <person name="Chicoki N."/>
            <person name="Fauchery L."/>
            <person name="Kohler A."/>
            <person name="Kuo A."/>
            <person name="LaButti K."/>
            <person name="Pangilinan J."/>
            <person name="Lipzen A."/>
            <person name="Riley R."/>
            <person name="Andreopoulos W."/>
            <person name="He G."/>
            <person name="Johnson J."/>
            <person name="Barry K.W."/>
            <person name="Grigoriev I.V."/>
            <person name="Nagy L."/>
            <person name="Hibbett D."/>
            <person name="Henrissat B."/>
            <person name="Matheny P.B."/>
            <person name="Labbe J."/>
            <person name="Martin A.F."/>
        </authorList>
    </citation>
    <scope>NUCLEOTIDE SEQUENCE</scope>
    <source>
        <strain evidence="1">BPL698</strain>
    </source>
</reference>
<gene>
    <name evidence="1" type="ORF">F5148DRAFT_1375886</name>
</gene>
<comment type="caution">
    <text evidence="1">The sequence shown here is derived from an EMBL/GenBank/DDBJ whole genome shotgun (WGS) entry which is preliminary data.</text>
</comment>
<keyword evidence="2" id="KW-1185">Reference proteome</keyword>
<proteinExistence type="predicted"/>
<name>A0ACC0UBX2_9AGAM</name>
<organism evidence="1 2">
    <name type="scientific">Russula earlei</name>
    <dbReference type="NCBI Taxonomy" id="71964"/>
    <lineage>
        <taxon>Eukaryota</taxon>
        <taxon>Fungi</taxon>
        <taxon>Dikarya</taxon>
        <taxon>Basidiomycota</taxon>
        <taxon>Agaricomycotina</taxon>
        <taxon>Agaricomycetes</taxon>
        <taxon>Russulales</taxon>
        <taxon>Russulaceae</taxon>
        <taxon>Russula</taxon>
    </lineage>
</organism>
<evidence type="ECO:0000313" key="2">
    <source>
        <dbReference type="Proteomes" id="UP001207468"/>
    </source>
</evidence>
<accession>A0ACC0UBX2</accession>
<evidence type="ECO:0000313" key="1">
    <source>
        <dbReference type="EMBL" id="KAI9508352.1"/>
    </source>
</evidence>
<dbReference type="EMBL" id="JAGFNK010000094">
    <property type="protein sequence ID" value="KAI9508352.1"/>
    <property type="molecule type" value="Genomic_DNA"/>
</dbReference>
<sequence>MPPRRAIVKSGNAGNSSKSSKEVLVPSKVDASPPPLFPPGSKYPLSLLQERCTKNGWEKPVVDTVQLLFPFSVGAESYSHPFQPKRNEGWAFVVILTRIVRTKNGQEHESVRMEPHPPYICQSALEARHWGATYALYRFCNSIQLNRVLPSGPRDYWAELAAEHKNAPSHQSWMYDADPFAARKSVTDRQEKVAKKKEAQQTIEALTSESKFDDSPEVKLSSDLRELVENAIKKAIANSPEDVDAPAVIIGEDNMPVLLQRLENLGFMKSQARDAITFLSKPSFLASNLLSAASPLEACIEYLVLHIPEVDLPQRFLPGNNSSNPFVTSMHEGQEDIKKRWIEERAIKQAGWPAHIVRECTTEPHLLEEWALLVAALNRRLVGESWLDVAMQPTDGGLEERITADEMEAMGASYADDNTFTLVMPLFLAPIQLHFVIPPGYSYNRTSRPPPMYLTSPSVPAYVRLHLLAKLLDAFEQGAVKESTESICVLAMQVLEEHWAIVEDQGPPNISDVLKHFAPPVEEVPELKAVATADVQARSTSWKPRSSSGSVGQDLRSDAEVMQEFDTMRQDVRYAKMHEARCRLPAFSSKDDFLAMLVRSRVVVVVGETGSGKTTQLPQFILDSLIESGRGSSANILVTQPRRISAISVAVRVHTERLTDGSVGYVIRGESRRTNKTKLLFCTTGVLLRRLGSGDDLNGVTHVIIDEVHERSVEGDFLLLELKELLKQNSTLKVVLMSATINHETFVRYFSDAPLLRIPGFAYPVTDMFLEDFIDVINYHPSANPERKRQDGEGLRVNREECLSAGLDGRSATAVQTISRSGRVDYALITATVNHIIGKGEDKGGILVFLPGVQEIRQCIDSLQGSSPASQAKIFPLHANLSSDEQRAVFAPTSKWKIVVATNVAETSITIDDIVYVIDAGKVKESQYDPESGLTKLIEQWITRAAGRQRRGRAGRTRPGVCYKLYTRWRENKMEQFPRPEILRVPLESICLSVKAMREDEDVKEFLSHAIDPPEVAAMDKALSVLGELGALGQDGRLTALGRHIATLPLDLRLGKMLILATVFQCLDPALTIAACLSSKPVFLSPMEKRDEATAARARFAREKSDILTDVRAYDECMRIRQEESPSAMRAFCSDNYIAATTIRDIGVLRNDLLAALTTAGLVQPGQRASAPELNAHAGEPALLKALLLAALYPRIARIALPRQAVKFAHTASGAVARDVGANQWRATDMRGARVWVHPGSVQFSETRWRSGMVVSFERVETASKVFLRDVTEVPLYALLLFGGHIAIDHVSGGLTVGGRVEGTLRLRAWPRIAILVQQLRRLLDAALWRALEGGGVLEVAQSPVIGAMLTC</sequence>
<dbReference type="Proteomes" id="UP001207468">
    <property type="component" value="Unassembled WGS sequence"/>
</dbReference>